<keyword evidence="8" id="KW-1185">Reference proteome</keyword>
<dbReference type="SUPFAM" id="SSF46626">
    <property type="entry name" value="Cytochrome c"/>
    <property type="match status" value="1"/>
</dbReference>
<keyword evidence="3 4" id="KW-0408">Iron</keyword>
<dbReference type="GO" id="GO:0046872">
    <property type="term" value="F:metal ion binding"/>
    <property type="evidence" value="ECO:0007669"/>
    <property type="project" value="UniProtKB-KW"/>
</dbReference>
<organism evidence="7 8">
    <name type="scientific">Spirosoma fluviale</name>
    <dbReference type="NCBI Taxonomy" id="1597977"/>
    <lineage>
        <taxon>Bacteria</taxon>
        <taxon>Pseudomonadati</taxon>
        <taxon>Bacteroidota</taxon>
        <taxon>Cytophagia</taxon>
        <taxon>Cytophagales</taxon>
        <taxon>Cytophagaceae</taxon>
        <taxon>Spirosoma</taxon>
    </lineage>
</organism>
<sequence length="601" mass="66878">MTKIYIKGIILALLAFVGFTQRATKNGLPVQTEANGGLFLPDGFEATVVVDSLPGRARHLAVNENGDIYVKARFARNKDESVIALRDTNGDGRADIMKTFGGIGKERAYGTAMRIYKGYLYFSSEMNVFRYKLKPGELIPSSPMETILTDDHEHGMHEHIAKPITFDNDGHMYVAYGAPSNGCQPKNRTPNMAGIDPCPMLEDHGGIWQFDANKNNQTQKDGRRYATGLRSVVGMDWNPFNNSLYALQHGRDDLLMLWAEKYNPWQSAVFPAEELFQVKDGMDGGWPYCYYDQIQGKKLLNPEYGGDGKLVGRCGDYEKPLIGFPAHWAPNDILFYQGTSASNGFPERYKDGAFIAFHGSTNRAPYPQAGYFIGFVPTKSKTLSSDWEVFADGFAGVDPIVNVSDAHYRPMGIAMGPDGSLYFAETEKGKIWKVTYKGNKQNFGTAQLAQMEKRKTLSNIRDPDFIADNLDRDRPVAGGKVYGTYCSACHQRNGLGDSQRFPPLAGSEWVTGDKKKLITVLLKGLEGPIEVKGQSYNNAMPQHSFLKDEELSEVLTHIRQNFGNTADGISAAEVNEVRLAINQQERKESTPKRKTSSKTKR</sequence>
<gene>
    <name evidence="7" type="ORF">SAMN06269250_4279</name>
</gene>
<dbReference type="GO" id="GO:0009055">
    <property type="term" value="F:electron transfer activity"/>
    <property type="evidence" value="ECO:0007669"/>
    <property type="project" value="InterPro"/>
</dbReference>
<dbReference type="InterPro" id="IPR054539">
    <property type="entry name" value="Beta-prop_PDH"/>
</dbReference>
<dbReference type="GO" id="GO:0020037">
    <property type="term" value="F:heme binding"/>
    <property type="evidence" value="ECO:0007669"/>
    <property type="project" value="InterPro"/>
</dbReference>
<dbReference type="InterPro" id="IPR011041">
    <property type="entry name" value="Quinoprot_gluc/sorb_DH_b-prop"/>
</dbReference>
<evidence type="ECO:0000256" key="4">
    <source>
        <dbReference type="PROSITE-ProRule" id="PRU00433"/>
    </source>
</evidence>
<proteinExistence type="predicted"/>
<evidence type="ECO:0000256" key="5">
    <source>
        <dbReference type="SAM" id="MobiDB-lite"/>
    </source>
</evidence>
<dbReference type="RefSeq" id="WP_097128143.1">
    <property type="nucleotide sequence ID" value="NZ_OCNH01000003.1"/>
</dbReference>
<dbReference type="InterPro" id="IPR051459">
    <property type="entry name" value="Cytochrome_c-type_DH"/>
</dbReference>
<keyword evidence="1 4" id="KW-0349">Heme</keyword>
<dbReference type="Gene3D" id="2.120.10.30">
    <property type="entry name" value="TolB, C-terminal domain"/>
    <property type="match status" value="1"/>
</dbReference>
<evidence type="ECO:0000256" key="1">
    <source>
        <dbReference type="ARBA" id="ARBA00022617"/>
    </source>
</evidence>
<dbReference type="Pfam" id="PF22807">
    <property type="entry name" value="TrAA12"/>
    <property type="match status" value="1"/>
</dbReference>
<dbReference type="PANTHER" id="PTHR35008">
    <property type="entry name" value="BLL4482 PROTEIN-RELATED"/>
    <property type="match status" value="1"/>
</dbReference>
<dbReference type="PROSITE" id="PS51007">
    <property type="entry name" value="CYTC"/>
    <property type="match status" value="1"/>
</dbReference>
<dbReference type="EMBL" id="OCNH01000003">
    <property type="protein sequence ID" value="SOD92956.1"/>
    <property type="molecule type" value="Genomic_DNA"/>
</dbReference>
<dbReference type="AlphaFoldDB" id="A0A286GCI5"/>
<evidence type="ECO:0000313" key="8">
    <source>
        <dbReference type="Proteomes" id="UP000219452"/>
    </source>
</evidence>
<dbReference type="InterPro" id="IPR036909">
    <property type="entry name" value="Cyt_c-like_dom_sf"/>
</dbReference>
<dbReference type="Pfam" id="PF00034">
    <property type="entry name" value="Cytochrom_C"/>
    <property type="match status" value="1"/>
</dbReference>
<dbReference type="InterPro" id="IPR011042">
    <property type="entry name" value="6-blade_b-propeller_TolB-like"/>
</dbReference>
<evidence type="ECO:0000256" key="2">
    <source>
        <dbReference type="ARBA" id="ARBA00022723"/>
    </source>
</evidence>
<protein>
    <submittedName>
        <fullName evidence="7">Glucose/arabinose dehydrogenase, beta-propeller fold</fullName>
    </submittedName>
</protein>
<evidence type="ECO:0000313" key="7">
    <source>
        <dbReference type="EMBL" id="SOD92956.1"/>
    </source>
</evidence>
<accession>A0A286GCI5</accession>
<evidence type="ECO:0000259" key="6">
    <source>
        <dbReference type="PROSITE" id="PS51007"/>
    </source>
</evidence>
<reference evidence="8" key="1">
    <citation type="submission" date="2017-09" db="EMBL/GenBank/DDBJ databases">
        <authorList>
            <person name="Varghese N."/>
            <person name="Submissions S."/>
        </authorList>
    </citation>
    <scope>NUCLEOTIDE SEQUENCE [LARGE SCALE GENOMIC DNA]</scope>
    <source>
        <strain evidence="8">DSM 29961</strain>
    </source>
</reference>
<feature type="domain" description="Cytochrome c" evidence="6">
    <location>
        <begin position="473"/>
        <end position="562"/>
    </location>
</feature>
<keyword evidence="2 4" id="KW-0479">Metal-binding</keyword>
<feature type="region of interest" description="Disordered" evidence="5">
    <location>
        <begin position="581"/>
        <end position="601"/>
    </location>
</feature>
<dbReference type="SUPFAM" id="SSF50952">
    <property type="entry name" value="Soluble quinoprotein glucose dehydrogenase"/>
    <property type="match status" value="1"/>
</dbReference>
<dbReference type="Proteomes" id="UP000219452">
    <property type="component" value="Unassembled WGS sequence"/>
</dbReference>
<evidence type="ECO:0000256" key="3">
    <source>
        <dbReference type="ARBA" id="ARBA00023004"/>
    </source>
</evidence>
<dbReference type="InterPro" id="IPR009056">
    <property type="entry name" value="Cyt_c-like_dom"/>
</dbReference>
<dbReference type="Gene3D" id="1.10.760.10">
    <property type="entry name" value="Cytochrome c-like domain"/>
    <property type="match status" value="1"/>
</dbReference>
<dbReference type="OrthoDB" id="9811395at2"/>
<dbReference type="PANTHER" id="PTHR35008:SF8">
    <property type="entry name" value="ALCOHOL DEHYDROGENASE CYTOCHROME C SUBUNIT"/>
    <property type="match status" value="1"/>
</dbReference>
<feature type="compositionally biased region" description="Basic residues" evidence="5">
    <location>
        <begin position="592"/>
        <end position="601"/>
    </location>
</feature>
<name>A0A286GCI5_9BACT</name>